<accession>W0RDR3</accession>
<evidence type="ECO:0000313" key="1">
    <source>
        <dbReference type="EMBL" id="AHG88582.1"/>
    </source>
</evidence>
<dbReference type="AlphaFoldDB" id="W0RDR3"/>
<dbReference type="RefSeq" id="WP_025410114.1">
    <property type="nucleotide sequence ID" value="NZ_CP007128.1"/>
</dbReference>
<dbReference type="EMBL" id="CP007128">
    <property type="protein sequence ID" value="AHG88582.1"/>
    <property type="molecule type" value="Genomic_DNA"/>
</dbReference>
<dbReference type="KEGG" id="gba:J421_1045"/>
<reference evidence="1 2" key="1">
    <citation type="journal article" date="2014" name="Genome Announc.">
        <title>Genome Sequence and Methylome of Soil Bacterium Gemmatirosa kalamazoonensis KBS708T, a Member of the Rarely Cultivated Gemmatimonadetes Phylum.</title>
        <authorList>
            <person name="Debruyn J.M."/>
            <person name="Radosevich M."/>
            <person name="Wommack K.E."/>
            <person name="Polson S.W."/>
            <person name="Hauser L.J."/>
            <person name="Fawaz M.N."/>
            <person name="Korlach J."/>
            <person name="Tsai Y.C."/>
        </authorList>
    </citation>
    <scope>NUCLEOTIDE SEQUENCE [LARGE SCALE GENOMIC DNA]</scope>
    <source>
        <strain evidence="1 2">KBS708</strain>
    </source>
</reference>
<dbReference type="Proteomes" id="UP000019151">
    <property type="component" value="Chromosome"/>
</dbReference>
<dbReference type="STRING" id="861299.J421_1045"/>
<proteinExistence type="predicted"/>
<keyword evidence="2" id="KW-1185">Reference proteome</keyword>
<protein>
    <submittedName>
        <fullName evidence="1">Uncharacterized protein</fullName>
    </submittedName>
</protein>
<dbReference type="HOGENOM" id="CLU_2752062_0_0_0"/>
<dbReference type="InParanoid" id="W0RDR3"/>
<name>W0RDR3_9BACT</name>
<organism evidence="1 2">
    <name type="scientific">Gemmatirosa kalamazoonensis</name>
    <dbReference type="NCBI Taxonomy" id="861299"/>
    <lineage>
        <taxon>Bacteria</taxon>
        <taxon>Pseudomonadati</taxon>
        <taxon>Gemmatimonadota</taxon>
        <taxon>Gemmatimonadia</taxon>
        <taxon>Gemmatimonadales</taxon>
        <taxon>Gemmatimonadaceae</taxon>
        <taxon>Gemmatirosa</taxon>
    </lineage>
</organism>
<gene>
    <name evidence="1" type="ORF">J421_1045</name>
</gene>
<sequence length="70" mass="8289">MRPRRLRKTVKQTILRRRSAFYTLVQAHEPAEDDLVDPFSDRHDETLAALLRPHAGRRWLDPDQLELWAG</sequence>
<evidence type="ECO:0000313" key="2">
    <source>
        <dbReference type="Proteomes" id="UP000019151"/>
    </source>
</evidence>